<protein>
    <recommendedName>
        <fullName evidence="3">DUF4832 domain-containing protein</fullName>
    </recommendedName>
</protein>
<proteinExistence type="predicted"/>
<organism evidence="1 2">
    <name type="scientific">Mobilisporobacter senegalensis</name>
    <dbReference type="NCBI Taxonomy" id="1329262"/>
    <lineage>
        <taxon>Bacteria</taxon>
        <taxon>Bacillati</taxon>
        <taxon>Bacillota</taxon>
        <taxon>Clostridia</taxon>
        <taxon>Lachnospirales</taxon>
        <taxon>Lachnospiraceae</taxon>
        <taxon>Mobilisporobacter</taxon>
    </lineage>
</organism>
<dbReference type="RefSeq" id="WP_123609648.1">
    <property type="nucleotide sequence ID" value="NZ_RJVG01000006.1"/>
</dbReference>
<dbReference type="AlphaFoldDB" id="A0A3N1XL11"/>
<accession>A0A3N1XL11</accession>
<dbReference type="OrthoDB" id="2527297at2"/>
<reference evidence="1 2" key="1">
    <citation type="submission" date="2018-11" db="EMBL/GenBank/DDBJ databases">
        <title>Genomic Encyclopedia of Type Strains, Phase IV (KMG-IV): sequencing the most valuable type-strain genomes for metagenomic binning, comparative biology and taxonomic classification.</title>
        <authorList>
            <person name="Goeker M."/>
        </authorList>
    </citation>
    <scope>NUCLEOTIDE SEQUENCE [LARGE SCALE GENOMIC DNA]</scope>
    <source>
        <strain evidence="1 2">DSM 26537</strain>
    </source>
</reference>
<dbReference type="EMBL" id="RJVG01000006">
    <property type="protein sequence ID" value="ROR27400.1"/>
    <property type="molecule type" value="Genomic_DNA"/>
</dbReference>
<keyword evidence="2" id="KW-1185">Reference proteome</keyword>
<name>A0A3N1XL11_9FIRM</name>
<gene>
    <name evidence="1" type="ORF">EDD66_10697</name>
</gene>
<evidence type="ECO:0008006" key="3">
    <source>
        <dbReference type="Google" id="ProtNLM"/>
    </source>
</evidence>
<comment type="caution">
    <text evidence="1">The sequence shown here is derived from an EMBL/GenBank/DDBJ whole genome shotgun (WGS) entry which is preliminary data.</text>
</comment>
<sequence>MGKYSLENYEIYKTKKIRPDLLKTATDNYGRGQITYINCSWADLEPKRGCYKLESILDEVSKTANPVLILKPDYPDWINIYPEECFARFIRRVGSFFLGKDIRLIGVVISTIGNNVIEWNAYIEGFKDITLFADVHNYELIRFLKNENQNFGLWISCNEDNWISCCEDLASQNLQCNWERKPTLLHVIEDSCGFQVIRQSKQWHAGFSNKKLDLGFLLALRRLTYPDKVSSNGVLPMRFWFANNGDSPCYNELCIKLQLVRGDESYIIPLLNSPTNWHVGDIIHNEIIQLPNLLEGNYSISVGLFYKNNDPVYMAINQNNMDGFYKMGELTIDYTNRDNLKNVWEYYYPEGYYPLEDPQSPESE</sequence>
<evidence type="ECO:0000313" key="1">
    <source>
        <dbReference type="EMBL" id="ROR27400.1"/>
    </source>
</evidence>
<evidence type="ECO:0000313" key="2">
    <source>
        <dbReference type="Proteomes" id="UP000273083"/>
    </source>
</evidence>
<dbReference type="Proteomes" id="UP000273083">
    <property type="component" value="Unassembled WGS sequence"/>
</dbReference>